<dbReference type="Proteomes" id="UP000183642">
    <property type="component" value="Unassembled WGS sequence"/>
</dbReference>
<evidence type="ECO:0000313" key="1">
    <source>
        <dbReference type="EMBL" id="SFN87180.1"/>
    </source>
</evidence>
<name>A0A1I5CJI8_9ACTN</name>
<gene>
    <name evidence="1" type="ORF">SAMN05660359_00358</name>
</gene>
<sequence>MAADQPSPWTGALAGYAASHAMDVATGWVYDRQSEASRRRAGEIAPGGTLVQLGKQLGRAAGRDLDGATAGRVATAVHRTLGVGYGVLAAALVRRGVRPLAAGPLVGAGAFLLVDEGTALPAMTAYPLVSHLRGVVGHATVGVVIGVLLRLTARP</sequence>
<proteinExistence type="predicted"/>
<protein>
    <recommendedName>
        <fullName evidence="3">DUF1440 domain-containing protein</fullName>
    </recommendedName>
</protein>
<evidence type="ECO:0008006" key="3">
    <source>
        <dbReference type="Google" id="ProtNLM"/>
    </source>
</evidence>
<evidence type="ECO:0000313" key="2">
    <source>
        <dbReference type="Proteomes" id="UP000183642"/>
    </source>
</evidence>
<dbReference type="RefSeq" id="WP_143107971.1">
    <property type="nucleotide sequence ID" value="NZ_FOWE01000001.1"/>
</dbReference>
<reference evidence="2" key="1">
    <citation type="submission" date="2016-10" db="EMBL/GenBank/DDBJ databases">
        <authorList>
            <person name="Varghese N."/>
            <person name="Submissions S."/>
        </authorList>
    </citation>
    <scope>NUCLEOTIDE SEQUENCE [LARGE SCALE GENOMIC DNA]</scope>
    <source>
        <strain evidence="2">DSM 43161</strain>
    </source>
</reference>
<accession>A0A1I5CJI8</accession>
<dbReference type="OrthoDB" id="5194545at2"/>
<organism evidence="1 2">
    <name type="scientific">Geodermatophilus obscurus</name>
    <dbReference type="NCBI Taxonomy" id="1861"/>
    <lineage>
        <taxon>Bacteria</taxon>
        <taxon>Bacillati</taxon>
        <taxon>Actinomycetota</taxon>
        <taxon>Actinomycetes</taxon>
        <taxon>Geodermatophilales</taxon>
        <taxon>Geodermatophilaceae</taxon>
        <taxon>Geodermatophilus</taxon>
    </lineage>
</organism>
<dbReference type="AlphaFoldDB" id="A0A1I5CJI8"/>
<keyword evidence="2" id="KW-1185">Reference proteome</keyword>
<dbReference type="EMBL" id="FOWE01000001">
    <property type="protein sequence ID" value="SFN87180.1"/>
    <property type="molecule type" value="Genomic_DNA"/>
</dbReference>